<dbReference type="EMBL" id="KZ305019">
    <property type="protein sequence ID" value="PIA62190.1"/>
    <property type="molecule type" value="Genomic_DNA"/>
</dbReference>
<accession>A0A2G5F2L3</accession>
<organism evidence="1 2">
    <name type="scientific">Aquilegia coerulea</name>
    <name type="common">Rocky mountain columbine</name>
    <dbReference type="NCBI Taxonomy" id="218851"/>
    <lineage>
        <taxon>Eukaryota</taxon>
        <taxon>Viridiplantae</taxon>
        <taxon>Streptophyta</taxon>
        <taxon>Embryophyta</taxon>
        <taxon>Tracheophyta</taxon>
        <taxon>Spermatophyta</taxon>
        <taxon>Magnoliopsida</taxon>
        <taxon>Ranunculales</taxon>
        <taxon>Ranunculaceae</taxon>
        <taxon>Thalictroideae</taxon>
        <taxon>Aquilegia</taxon>
    </lineage>
</organism>
<sequence>MNVNRAERLVYVHYNHRLLSRYRNDYEEAYKNWDVYANDDNLDNDIEALEDRENCLLHDAHVSSLIPFSSEDQIHELSIDTQGQRCQEILRGKRLRGE</sequence>
<gene>
    <name evidence="1" type="ORF">AQUCO_00200296v1</name>
</gene>
<dbReference type="OrthoDB" id="2017576at2759"/>
<dbReference type="InParanoid" id="A0A2G5F2L3"/>
<dbReference type="AlphaFoldDB" id="A0A2G5F2L3"/>
<name>A0A2G5F2L3_AQUCA</name>
<proteinExistence type="predicted"/>
<keyword evidence="2" id="KW-1185">Reference proteome</keyword>
<dbReference type="Proteomes" id="UP000230069">
    <property type="component" value="Unassembled WGS sequence"/>
</dbReference>
<protein>
    <submittedName>
        <fullName evidence="1">Uncharacterized protein</fullName>
    </submittedName>
</protein>
<evidence type="ECO:0000313" key="1">
    <source>
        <dbReference type="EMBL" id="PIA62190.1"/>
    </source>
</evidence>
<reference evidence="1 2" key="1">
    <citation type="submission" date="2017-09" db="EMBL/GenBank/DDBJ databases">
        <title>WGS assembly of Aquilegia coerulea Goldsmith.</title>
        <authorList>
            <person name="Hodges S."/>
            <person name="Kramer E."/>
            <person name="Nordborg M."/>
            <person name="Tomkins J."/>
            <person name="Borevitz J."/>
            <person name="Derieg N."/>
            <person name="Yan J."/>
            <person name="Mihaltcheva S."/>
            <person name="Hayes R.D."/>
            <person name="Rokhsar D."/>
        </authorList>
    </citation>
    <scope>NUCLEOTIDE SEQUENCE [LARGE SCALE GENOMIC DNA]</scope>
    <source>
        <strain evidence="2">cv. Goldsmith</strain>
    </source>
</reference>
<evidence type="ECO:0000313" key="2">
    <source>
        <dbReference type="Proteomes" id="UP000230069"/>
    </source>
</evidence>